<evidence type="ECO:0000256" key="1">
    <source>
        <dbReference type="SAM" id="MobiDB-lite"/>
    </source>
</evidence>
<feature type="compositionally biased region" description="Basic and acidic residues" evidence="1">
    <location>
        <begin position="39"/>
        <end position="53"/>
    </location>
</feature>
<evidence type="ECO:0000313" key="2">
    <source>
        <dbReference type="EMBL" id="KIK30894.1"/>
    </source>
</evidence>
<protein>
    <submittedName>
        <fullName evidence="2">Uncharacterized protein</fullName>
    </submittedName>
</protein>
<dbReference type="Proteomes" id="UP000054018">
    <property type="component" value="Unassembled WGS sequence"/>
</dbReference>
<sequence>MQFSSPAGGQDSGALDVLSNGDGSDLSRKRCASSMAGDRVQKALKREPQEDASLHFVPAPVTNAPVFPSSAVPSIPDSRTGPPFASANSPSQPASRPTSSAGLPHPAFTIFPHQPQPSIPAIPIPFSATTAPPVSTDFSATSAMTTSVAHSSQFTPTTTVGSSWSEGVTTVPQRNHQHTVSGSSFSNAANFHSIPSTSAPLGPIIFSPTAPFSISPTQARPLAAASGISPPAGRVSRSGSFTNNYGNNFAFGLPELPPVSGALDFLQPPPLPPVAPVQGANSPASSQEGENGDDSDIADPASVQSLSPELPNGTSVRTTTQGQARPTNTLNGRPGTLVSRSSTENVPPPISHGNEVPQEYRAEVDRIFFEFLNSICSNLDATDAKGEPIHQTLMAKKMQRLDESPDFRPFKFRIQAFTNAFLEELAKQGYPEEKIPMKKIRNYLWSQPYISRFNEEGKKTKSKGNHIWNIDAKKNQDGSWTFRPFYRRLAGSPPSVAYVGLRWSWAPRIWDPQASRANLHVTYSSPSLPSWLLWEGDVLQGTPTPDAESCDITVEAHFVQDGVEERLTQTFHLNVAPVSTLDTSFADSRRGSLNGDVHKPNGISIDGITPSVTPPRSLRAQGPVLVPSATPVTTHDAQVMQVLATAAQRVAQEAQSQVIASTNSANDHGPELQALAKQQHVLTVTAKAFDQEVTGQRADVPVQAPNVLAAAAQQIVLQAARQVAADRSAVAASQISAGLPPPLAAVTVNEVSVATQSAVAQAVEITGPLSSEVDVLITASSLLQQQTRAPVNPPVPVLDPSQRAPPMDTTTSPQSTGSLTTGSFTLGLVAAANTNIIPTVPLTDFGRLS</sequence>
<proteinExistence type="predicted"/>
<dbReference type="GO" id="GO:0016020">
    <property type="term" value="C:membrane"/>
    <property type="evidence" value="ECO:0007669"/>
    <property type="project" value="InterPro"/>
</dbReference>
<gene>
    <name evidence="2" type="ORF">PISMIDRAFT_125053</name>
</gene>
<dbReference type="HOGENOM" id="CLU_008274_0_0_1"/>
<accession>A0A0C9ZXV7</accession>
<keyword evidence="3" id="KW-1185">Reference proteome</keyword>
<dbReference type="GO" id="GO:0005509">
    <property type="term" value="F:calcium ion binding"/>
    <property type="evidence" value="ECO:0007669"/>
    <property type="project" value="InterPro"/>
</dbReference>
<feature type="region of interest" description="Disordered" evidence="1">
    <location>
        <begin position="1"/>
        <end position="105"/>
    </location>
</feature>
<dbReference type="OrthoDB" id="5593376at2759"/>
<feature type="region of interest" description="Disordered" evidence="1">
    <location>
        <begin position="593"/>
        <end position="613"/>
    </location>
</feature>
<dbReference type="STRING" id="765257.A0A0C9ZXV7"/>
<dbReference type="EMBL" id="KN833685">
    <property type="protein sequence ID" value="KIK30894.1"/>
    <property type="molecule type" value="Genomic_DNA"/>
</dbReference>
<reference evidence="3" key="2">
    <citation type="submission" date="2015-01" db="EMBL/GenBank/DDBJ databases">
        <title>Evolutionary Origins and Diversification of the Mycorrhizal Mutualists.</title>
        <authorList>
            <consortium name="DOE Joint Genome Institute"/>
            <consortium name="Mycorrhizal Genomics Consortium"/>
            <person name="Kohler A."/>
            <person name="Kuo A."/>
            <person name="Nagy L.G."/>
            <person name="Floudas D."/>
            <person name="Copeland A."/>
            <person name="Barry K.W."/>
            <person name="Cichocki N."/>
            <person name="Veneault-Fourrey C."/>
            <person name="LaButti K."/>
            <person name="Lindquist E.A."/>
            <person name="Lipzen A."/>
            <person name="Lundell T."/>
            <person name="Morin E."/>
            <person name="Murat C."/>
            <person name="Riley R."/>
            <person name="Ohm R."/>
            <person name="Sun H."/>
            <person name="Tunlid A."/>
            <person name="Henrissat B."/>
            <person name="Grigoriev I.V."/>
            <person name="Hibbett D.S."/>
            <person name="Martin F."/>
        </authorList>
    </citation>
    <scope>NUCLEOTIDE SEQUENCE [LARGE SCALE GENOMIC DNA]</scope>
    <source>
        <strain evidence="3">441</strain>
    </source>
</reference>
<organism evidence="2 3">
    <name type="scientific">Pisolithus microcarpus 441</name>
    <dbReference type="NCBI Taxonomy" id="765257"/>
    <lineage>
        <taxon>Eukaryota</taxon>
        <taxon>Fungi</taxon>
        <taxon>Dikarya</taxon>
        <taxon>Basidiomycota</taxon>
        <taxon>Agaricomycotina</taxon>
        <taxon>Agaricomycetes</taxon>
        <taxon>Agaricomycetidae</taxon>
        <taxon>Boletales</taxon>
        <taxon>Sclerodermatineae</taxon>
        <taxon>Pisolithaceae</taxon>
        <taxon>Pisolithus</taxon>
    </lineage>
</organism>
<evidence type="ECO:0000313" key="3">
    <source>
        <dbReference type="Proteomes" id="UP000054018"/>
    </source>
</evidence>
<dbReference type="SUPFAM" id="SSF49313">
    <property type="entry name" value="Cadherin-like"/>
    <property type="match status" value="1"/>
</dbReference>
<feature type="region of interest" description="Disordered" evidence="1">
    <location>
        <begin position="787"/>
        <end position="819"/>
    </location>
</feature>
<feature type="compositionally biased region" description="Polar residues" evidence="1">
    <location>
        <begin position="86"/>
        <end position="101"/>
    </location>
</feature>
<reference evidence="2 3" key="1">
    <citation type="submission" date="2014-04" db="EMBL/GenBank/DDBJ databases">
        <authorList>
            <consortium name="DOE Joint Genome Institute"/>
            <person name="Kuo A."/>
            <person name="Kohler A."/>
            <person name="Costa M.D."/>
            <person name="Nagy L.G."/>
            <person name="Floudas D."/>
            <person name="Copeland A."/>
            <person name="Barry K.W."/>
            <person name="Cichocki N."/>
            <person name="Veneault-Fourrey C."/>
            <person name="LaButti K."/>
            <person name="Lindquist E.A."/>
            <person name="Lipzen A."/>
            <person name="Lundell T."/>
            <person name="Morin E."/>
            <person name="Murat C."/>
            <person name="Sun H."/>
            <person name="Tunlid A."/>
            <person name="Henrissat B."/>
            <person name="Grigoriev I.V."/>
            <person name="Hibbett D.S."/>
            <person name="Martin F."/>
            <person name="Nordberg H.P."/>
            <person name="Cantor M.N."/>
            <person name="Hua S.X."/>
        </authorList>
    </citation>
    <scope>NUCLEOTIDE SEQUENCE [LARGE SCALE GENOMIC DNA]</scope>
    <source>
        <strain evidence="2 3">441</strain>
    </source>
</reference>
<dbReference type="InterPro" id="IPR015919">
    <property type="entry name" value="Cadherin-like_sf"/>
</dbReference>
<name>A0A0C9ZXV7_9AGAM</name>
<feature type="compositionally biased region" description="Polar residues" evidence="1">
    <location>
        <begin position="302"/>
        <end position="331"/>
    </location>
</feature>
<dbReference type="AlphaFoldDB" id="A0A0C9ZXV7"/>
<feature type="region of interest" description="Disordered" evidence="1">
    <location>
        <begin position="263"/>
        <end position="358"/>
    </location>
</feature>